<dbReference type="GO" id="GO:0046872">
    <property type="term" value="F:metal ion binding"/>
    <property type="evidence" value="ECO:0007669"/>
    <property type="project" value="UniProtKB-KW"/>
</dbReference>
<keyword evidence="5 9" id="KW-0067">ATP-binding</keyword>
<dbReference type="GO" id="GO:0005524">
    <property type="term" value="F:ATP binding"/>
    <property type="evidence" value="ECO:0007669"/>
    <property type="project" value="UniProtKB-UniRule"/>
</dbReference>
<dbReference type="InterPro" id="IPR019591">
    <property type="entry name" value="Mrp/NBP35_ATP-bd"/>
</dbReference>
<feature type="domain" description="MIP18 family-like" evidence="10">
    <location>
        <begin position="18"/>
        <end position="73"/>
    </location>
</feature>
<protein>
    <recommendedName>
        <fullName evidence="9">Iron-sulfur cluster carrier protein</fullName>
    </recommendedName>
</protein>
<dbReference type="FunFam" id="3.40.50.300:FF:000418">
    <property type="entry name" value="Iron-sulfur cluster carrier protein"/>
    <property type="match status" value="1"/>
</dbReference>
<evidence type="ECO:0000256" key="1">
    <source>
        <dbReference type="ARBA" id="ARBA00007352"/>
    </source>
</evidence>
<evidence type="ECO:0000256" key="6">
    <source>
        <dbReference type="ARBA" id="ARBA00023004"/>
    </source>
</evidence>
<dbReference type="Pfam" id="PF01883">
    <property type="entry name" value="FeS_assembly_P"/>
    <property type="match status" value="1"/>
</dbReference>
<dbReference type="Gene3D" id="3.40.50.300">
    <property type="entry name" value="P-loop containing nucleotide triphosphate hydrolases"/>
    <property type="match status" value="1"/>
</dbReference>
<dbReference type="AlphaFoldDB" id="A0A7G1KXY1"/>
<dbReference type="GO" id="GO:0140663">
    <property type="term" value="F:ATP-dependent FeS chaperone activity"/>
    <property type="evidence" value="ECO:0007669"/>
    <property type="project" value="InterPro"/>
</dbReference>
<dbReference type="NCBIfam" id="NF008669">
    <property type="entry name" value="PRK11670.1"/>
    <property type="match status" value="1"/>
</dbReference>
<dbReference type="PANTHER" id="PTHR42961">
    <property type="entry name" value="IRON-SULFUR PROTEIN NUBPL"/>
    <property type="match status" value="1"/>
</dbReference>
<gene>
    <name evidence="11" type="primary">minD_2</name>
</gene>
<dbReference type="InterPro" id="IPR002744">
    <property type="entry name" value="MIP18-like"/>
</dbReference>
<keyword evidence="4 9" id="KW-0547">Nucleotide-binding</keyword>
<keyword evidence="3 9" id="KW-0479">Metal-binding</keyword>
<proteinExistence type="inferred from homology"/>
<reference evidence="11" key="1">
    <citation type="submission" date="2020-07" db="EMBL/GenBank/DDBJ databases">
        <title>Aeromonas blaVEB-3.</title>
        <authorList>
            <person name="Sugiyama M."/>
            <person name="Asai T."/>
        </authorList>
    </citation>
    <scope>NUCLEOTIDE SEQUENCE</scope>
    <source>
        <strain evidence="11">K36</strain>
    </source>
</reference>
<accession>A0A7G1KXY1</accession>
<evidence type="ECO:0000256" key="5">
    <source>
        <dbReference type="ARBA" id="ARBA00022840"/>
    </source>
</evidence>
<evidence type="ECO:0000313" key="11">
    <source>
        <dbReference type="EMBL" id="BCK60403.1"/>
    </source>
</evidence>
<dbReference type="PROSITE" id="PS01215">
    <property type="entry name" value="MRP"/>
    <property type="match status" value="1"/>
</dbReference>
<dbReference type="GO" id="GO:0016226">
    <property type="term" value="P:iron-sulfur cluster assembly"/>
    <property type="evidence" value="ECO:0007669"/>
    <property type="project" value="InterPro"/>
</dbReference>
<keyword evidence="9" id="KW-0378">Hydrolase</keyword>
<dbReference type="InterPro" id="IPR027417">
    <property type="entry name" value="P-loop_NTPase"/>
</dbReference>
<organism evidence="11">
    <name type="scientific">Aeromonas hydrophila</name>
    <dbReference type="NCBI Taxonomy" id="644"/>
    <lineage>
        <taxon>Bacteria</taxon>
        <taxon>Pseudomonadati</taxon>
        <taxon>Pseudomonadota</taxon>
        <taxon>Gammaproteobacteria</taxon>
        <taxon>Aeromonadales</taxon>
        <taxon>Aeromonadaceae</taxon>
        <taxon>Aeromonas</taxon>
    </lineage>
</organism>
<feature type="binding site" evidence="9">
    <location>
        <begin position="104"/>
        <end position="111"/>
    </location>
    <ligand>
        <name>ATP</name>
        <dbReference type="ChEBI" id="CHEBI:30616"/>
    </ligand>
</feature>
<dbReference type="GO" id="GO:0016887">
    <property type="term" value="F:ATP hydrolysis activity"/>
    <property type="evidence" value="ECO:0007669"/>
    <property type="project" value="UniProtKB-UniRule"/>
</dbReference>
<name>A0A7G1KXY1_AERHY</name>
<dbReference type="InterPro" id="IPR000808">
    <property type="entry name" value="Mrp-like_CS"/>
</dbReference>
<dbReference type="InterPro" id="IPR034904">
    <property type="entry name" value="FSCA_dom_sf"/>
</dbReference>
<dbReference type="SUPFAM" id="SSF52540">
    <property type="entry name" value="P-loop containing nucleoside triphosphate hydrolases"/>
    <property type="match status" value="1"/>
</dbReference>
<dbReference type="HAMAP" id="MF_02040">
    <property type="entry name" value="Mrp_NBP35"/>
    <property type="match status" value="1"/>
</dbReference>
<dbReference type="InterPro" id="IPR044304">
    <property type="entry name" value="NUBPL-like"/>
</dbReference>
<dbReference type="PANTHER" id="PTHR42961:SF2">
    <property type="entry name" value="IRON-SULFUR PROTEIN NUBPL"/>
    <property type="match status" value="1"/>
</dbReference>
<comment type="similarity">
    <text evidence="8 9">Belongs to the Mrp/NBP35 ATP-binding proteins family.</text>
</comment>
<evidence type="ECO:0000256" key="9">
    <source>
        <dbReference type="HAMAP-Rule" id="MF_02040"/>
    </source>
</evidence>
<dbReference type="CDD" id="cd02037">
    <property type="entry name" value="Mrp_NBP35"/>
    <property type="match status" value="1"/>
</dbReference>
<dbReference type="Pfam" id="PF10609">
    <property type="entry name" value="ParA"/>
    <property type="match status" value="1"/>
</dbReference>
<comment type="similarity">
    <text evidence="1">In the N-terminal section; belongs to the MIP18 family.</text>
</comment>
<dbReference type="InterPro" id="IPR033756">
    <property type="entry name" value="YlxH/NBP35"/>
</dbReference>
<evidence type="ECO:0000256" key="2">
    <source>
        <dbReference type="ARBA" id="ARBA00008205"/>
    </source>
</evidence>
<comment type="subunit">
    <text evidence="9">Homodimer.</text>
</comment>
<dbReference type="GO" id="GO:0051539">
    <property type="term" value="F:4 iron, 4 sulfur cluster binding"/>
    <property type="evidence" value="ECO:0007669"/>
    <property type="project" value="TreeGrafter"/>
</dbReference>
<evidence type="ECO:0000256" key="8">
    <source>
        <dbReference type="ARBA" id="ARBA00024036"/>
    </source>
</evidence>
<evidence type="ECO:0000256" key="4">
    <source>
        <dbReference type="ARBA" id="ARBA00022741"/>
    </source>
</evidence>
<dbReference type="GO" id="GO:0005829">
    <property type="term" value="C:cytosol"/>
    <property type="evidence" value="ECO:0007669"/>
    <property type="project" value="TreeGrafter"/>
</dbReference>
<evidence type="ECO:0000259" key="10">
    <source>
        <dbReference type="Pfam" id="PF01883"/>
    </source>
</evidence>
<dbReference type="SUPFAM" id="SSF117916">
    <property type="entry name" value="Fe-S cluster assembly (FSCA) domain-like"/>
    <property type="match status" value="1"/>
</dbReference>
<comment type="similarity">
    <text evidence="2">In the C-terminal section; belongs to the Mrp/NBP35 ATP-binding proteins family.</text>
</comment>
<keyword evidence="7 9" id="KW-0411">Iron-sulfur</keyword>
<dbReference type="EMBL" id="LC570769">
    <property type="protein sequence ID" value="BCK60403.1"/>
    <property type="molecule type" value="Genomic_DNA"/>
</dbReference>
<evidence type="ECO:0000256" key="3">
    <source>
        <dbReference type="ARBA" id="ARBA00022723"/>
    </source>
</evidence>
<comment type="function">
    <text evidence="9">Binds and transfers iron-sulfur (Fe-S) clusters to target apoproteins. Can hydrolyze ATP.</text>
</comment>
<keyword evidence="6 9" id="KW-0408">Iron</keyword>
<sequence length="360" mass="38349">MVIDSVKQILAEFKPTGWGKDLVAAGFVRSIDKQGSTLTIKLVLPFAGHSLFEQIKQEFDARLRSVTGATRIDWVGEIEVASLPRAQGLAAVQGIRNIIVVASGKGGVGKSTTAVNLALALQKEGARVAILDADIYGPSIPTMTGTLKERPVSHDGKLMEPVMACGLKSNSIGYLVAEQDATIWRGPMASKALAQILHETRWGEVDYLVVDMPPGTGDIQLTLAQQVPTTAAVIVTTPQDVALADARKGLAMFNKVSVPVLGIIENMSYHVCSACGHHEPLFGTGGGQKMAEQYQVALLGQLPLHIDIRQHMDDGCPTVFGAPTGVLAEAYLKLARRVGAELYFSGKPIATPLYAMALDE</sequence>
<evidence type="ECO:0000256" key="7">
    <source>
        <dbReference type="ARBA" id="ARBA00023014"/>
    </source>
</evidence>